<name>A0ABN9W951_9DINO</name>
<keyword evidence="2" id="KW-1185">Reference proteome</keyword>
<dbReference type="Proteomes" id="UP001189429">
    <property type="component" value="Unassembled WGS sequence"/>
</dbReference>
<evidence type="ECO:0008006" key="3">
    <source>
        <dbReference type="Google" id="ProtNLM"/>
    </source>
</evidence>
<accession>A0ABN9W951</accession>
<proteinExistence type="predicted"/>
<protein>
    <recommendedName>
        <fullName evidence="3">FACT complex subunit</fullName>
    </recommendedName>
</protein>
<sequence>MQCQGKRILAAMVSQKLGIIFQQIALSAGYRTGAAHIFNDIMEQIPPDVAAEINRMMPDDKMEPPQRRKKFEDMWEFMKTNMERVLPDDRVMKDIQTGHAAPPFVQHFPNDDFTEPLTIHVSGTECYAFAFMGSGAKTSHDNFATFLMWCLSILRTRPLVVIHEITELHPEGILEYFFKDTYTIAVFRVSPWTFGLPVRRPRKYTAMLRKDVFEWLGSPEEFELLYSKKVVMKSEDLFCAPDAQQQAEWSEIAKQKSKVPMDESSRYDSLKLLTPSQSRRANEQVSDAERQYGPGVVADINQELGFSCPGPFVPPLLHGSIMYHSGLQRTAIAAEHLVMQGIPAFPFLCDDQPDCNWPDLLKMNVISTSDIRKLAGLAMHAQCPGEVVGYVLSRAVQRSTLSLDYRRVNSSLSCDASEQSDHDIEVSEVTQGQADDIEVSEVAEGQGDDIEVSEVTGGQEVLPTIWYPEDAFIASAGAEAGDDIDGSDSD</sequence>
<comment type="caution">
    <text evidence="1">The sequence shown here is derived from an EMBL/GenBank/DDBJ whole genome shotgun (WGS) entry which is preliminary data.</text>
</comment>
<reference evidence="1" key="1">
    <citation type="submission" date="2023-10" db="EMBL/GenBank/DDBJ databases">
        <authorList>
            <person name="Chen Y."/>
            <person name="Shah S."/>
            <person name="Dougan E. K."/>
            <person name="Thang M."/>
            <person name="Chan C."/>
        </authorList>
    </citation>
    <scope>NUCLEOTIDE SEQUENCE [LARGE SCALE GENOMIC DNA]</scope>
</reference>
<evidence type="ECO:0000313" key="1">
    <source>
        <dbReference type="EMBL" id="CAK0882690.1"/>
    </source>
</evidence>
<organism evidence="1 2">
    <name type="scientific">Prorocentrum cordatum</name>
    <dbReference type="NCBI Taxonomy" id="2364126"/>
    <lineage>
        <taxon>Eukaryota</taxon>
        <taxon>Sar</taxon>
        <taxon>Alveolata</taxon>
        <taxon>Dinophyceae</taxon>
        <taxon>Prorocentrales</taxon>
        <taxon>Prorocentraceae</taxon>
        <taxon>Prorocentrum</taxon>
    </lineage>
</organism>
<gene>
    <name evidence="1" type="ORF">PCOR1329_LOCUS65127</name>
</gene>
<dbReference type="EMBL" id="CAUYUJ010018327">
    <property type="protein sequence ID" value="CAK0882690.1"/>
    <property type="molecule type" value="Genomic_DNA"/>
</dbReference>
<evidence type="ECO:0000313" key="2">
    <source>
        <dbReference type="Proteomes" id="UP001189429"/>
    </source>
</evidence>